<dbReference type="EC" id="2.3.3.13" evidence="3"/>
<sequence length="389" mass="42587">MADNRVFIFDTTLRDGEQVPGCKLNTSEKIELALQLEHLGVDIIEAGFPISSPGDFESVSKIAGIIKNATVCGLSRAVQKDIEVAGEALKGAQRPRIHTGIGTSDYHIKGKFNSRREDILQRAIQCVKWARNFTDDVEFYAEDAGRTDNDYLAQVIEAVIAAGATTVNIPDTTGYCLPHQYGEKIAYLINNVKNIDKAVISCHCHNDLGLATANSISGVINGARQIECTINGLGERAGNTALEEVVMILKQHKGLGLYTNVNSKMLNPISRLVSETMRMPVQPNKAIVGANAFSHSSGIHQDGFLKDAITYEIINPEEVGAEQSKIVLTARSGRSALAYRLQKLGFQFNRNDIDVLYGMFLKIADAKKEVVEEDLMEMAKQYQLEATVA</sequence>
<dbReference type="InterPro" id="IPR050073">
    <property type="entry name" value="2-IPM_HCS-like"/>
</dbReference>
<dbReference type="Pfam" id="PF22617">
    <property type="entry name" value="HCS_D2"/>
    <property type="match status" value="1"/>
</dbReference>
<protein>
    <recommendedName>
        <fullName evidence="3">2-isopropylmalate synthase</fullName>
        <ecNumber evidence="3">2.3.3.13</ecNumber>
    </recommendedName>
</protein>
<keyword evidence="6 9" id="KW-0808">Transferase</keyword>
<keyword evidence="5" id="KW-0028">Amino-acid biosynthesis</keyword>
<dbReference type="FunFam" id="1.10.238.260:FF:000001">
    <property type="entry name" value="2-isopropylmalate synthase"/>
    <property type="match status" value="1"/>
</dbReference>
<dbReference type="SUPFAM" id="SSF51569">
    <property type="entry name" value="Aldolase"/>
    <property type="match status" value="1"/>
</dbReference>
<dbReference type="FunFam" id="3.20.20.70:FF:000010">
    <property type="entry name" value="2-isopropylmalate synthase"/>
    <property type="match status" value="1"/>
</dbReference>
<dbReference type="InterPro" id="IPR013785">
    <property type="entry name" value="Aldolase_TIM"/>
</dbReference>
<dbReference type="GO" id="GO:0009098">
    <property type="term" value="P:L-leucine biosynthetic process"/>
    <property type="evidence" value="ECO:0007669"/>
    <property type="project" value="UniProtKB-KW"/>
</dbReference>
<dbReference type="InterPro" id="IPR054691">
    <property type="entry name" value="LeuA/HCS_post-cat"/>
</dbReference>
<evidence type="ECO:0000256" key="2">
    <source>
        <dbReference type="ARBA" id="ARBA00009396"/>
    </source>
</evidence>
<dbReference type="NCBIfam" id="NF002086">
    <property type="entry name" value="PRK00915.1-3"/>
    <property type="match status" value="1"/>
</dbReference>
<dbReference type="Gene3D" id="3.20.20.70">
    <property type="entry name" value="Aldolase class I"/>
    <property type="match status" value="1"/>
</dbReference>
<evidence type="ECO:0000256" key="9">
    <source>
        <dbReference type="RuleBase" id="RU003523"/>
    </source>
</evidence>
<proteinExistence type="inferred from homology"/>
<keyword evidence="4" id="KW-0432">Leucine biosynthesis</keyword>
<evidence type="ECO:0000256" key="5">
    <source>
        <dbReference type="ARBA" id="ARBA00022605"/>
    </source>
</evidence>
<dbReference type="PROSITE" id="PS00815">
    <property type="entry name" value="AIPM_HOMOCIT_SYNTH_1"/>
    <property type="match status" value="1"/>
</dbReference>
<dbReference type="AlphaFoldDB" id="A0A9X3BI17"/>
<evidence type="ECO:0000256" key="1">
    <source>
        <dbReference type="ARBA" id="ARBA00004689"/>
    </source>
</evidence>
<accession>A0A9X3BI17</accession>
<evidence type="ECO:0000256" key="4">
    <source>
        <dbReference type="ARBA" id="ARBA00022430"/>
    </source>
</evidence>
<dbReference type="InterPro" id="IPR000891">
    <property type="entry name" value="PYR_CT"/>
</dbReference>
<dbReference type="Proteomes" id="UP001155483">
    <property type="component" value="Unassembled WGS sequence"/>
</dbReference>
<feature type="domain" description="Pyruvate carboxyltransferase" evidence="10">
    <location>
        <begin position="6"/>
        <end position="267"/>
    </location>
</feature>
<reference evidence="11" key="2">
    <citation type="submission" date="2023-04" db="EMBL/GenBank/DDBJ databases">
        <title>Paracnuella aquatica gen. nov., sp. nov., a member of the family Chitinophagaceae isolated from a hot spring.</title>
        <authorList>
            <person name="Wang C."/>
        </authorList>
    </citation>
    <scope>NUCLEOTIDE SEQUENCE</scope>
    <source>
        <strain evidence="11">LB-8</strain>
    </source>
</reference>
<evidence type="ECO:0000256" key="6">
    <source>
        <dbReference type="ARBA" id="ARBA00022679"/>
    </source>
</evidence>
<evidence type="ECO:0000259" key="10">
    <source>
        <dbReference type="PROSITE" id="PS50991"/>
    </source>
</evidence>
<comment type="caution">
    <text evidence="11">The sequence shown here is derived from an EMBL/GenBank/DDBJ whole genome shotgun (WGS) entry which is preliminary data.</text>
</comment>
<dbReference type="GO" id="GO:0003852">
    <property type="term" value="F:2-isopropylmalate synthase activity"/>
    <property type="evidence" value="ECO:0007669"/>
    <property type="project" value="UniProtKB-EC"/>
</dbReference>
<keyword evidence="12" id="KW-1185">Reference proteome</keyword>
<dbReference type="PROSITE" id="PS00816">
    <property type="entry name" value="AIPM_HOMOCIT_SYNTH_2"/>
    <property type="match status" value="1"/>
</dbReference>
<dbReference type="PROSITE" id="PS50991">
    <property type="entry name" value="PYR_CT"/>
    <property type="match status" value="1"/>
</dbReference>
<evidence type="ECO:0000256" key="3">
    <source>
        <dbReference type="ARBA" id="ARBA00012973"/>
    </source>
</evidence>
<dbReference type="PANTHER" id="PTHR10277:SF9">
    <property type="entry name" value="2-ISOPROPYLMALATE SYNTHASE 1, CHLOROPLASTIC-RELATED"/>
    <property type="match status" value="1"/>
</dbReference>
<dbReference type="PANTHER" id="PTHR10277">
    <property type="entry name" value="HOMOCITRATE SYNTHASE-RELATED"/>
    <property type="match status" value="1"/>
</dbReference>
<organism evidence="11 12">
    <name type="scientific">Paraflavisolibacter caeni</name>
    <dbReference type="NCBI Taxonomy" id="2982496"/>
    <lineage>
        <taxon>Bacteria</taxon>
        <taxon>Pseudomonadati</taxon>
        <taxon>Bacteroidota</taxon>
        <taxon>Chitinophagia</taxon>
        <taxon>Chitinophagales</taxon>
        <taxon>Chitinophagaceae</taxon>
        <taxon>Paraflavisolibacter</taxon>
    </lineage>
</organism>
<keyword evidence="11" id="KW-0012">Acyltransferase</keyword>
<evidence type="ECO:0000256" key="7">
    <source>
        <dbReference type="ARBA" id="ARBA00023211"/>
    </source>
</evidence>
<evidence type="ECO:0000256" key="8">
    <source>
        <dbReference type="ARBA" id="ARBA00023304"/>
    </source>
</evidence>
<evidence type="ECO:0000313" key="12">
    <source>
        <dbReference type="Proteomes" id="UP001155483"/>
    </source>
</evidence>
<reference evidence="11" key="1">
    <citation type="submission" date="2022-09" db="EMBL/GenBank/DDBJ databases">
        <authorList>
            <person name="Yuan C."/>
            <person name="Ke Z."/>
        </authorList>
    </citation>
    <scope>NUCLEOTIDE SEQUENCE</scope>
    <source>
        <strain evidence="11">LB-8</strain>
    </source>
</reference>
<evidence type="ECO:0000313" key="11">
    <source>
        <dbReference type="EMBL" id="MCU7550552.1"/>
    </source>
</evidence>
<dbReference type="CDD" id="cd07940">
    <property type="entry name" value="DRE_TIM_IPMS"/>
    <property type="match status" value="1"/>
</dbReference>
<gene>
    <name evidence="11" type="ORF">OCK74_15645</name>
</gene>
<comment type="pathway">
    <text evidence="1">Amino-acid biosynthesis; L-leucine biosynthesis; L-leucine from 3-methyl-2-oxobutanoate: step 1/4.</text>
</comment>
<keyword evidence="8" id="KW-0100">Branched-chain amino acid biosynthesis</keyword>
<dbReference type="Gene3D" id="1.10.238.260">
    <property type="match status" value="1"/>
</dbReference>
<dbReference type="EMBL" id="JAOTIF010000013">
    <property type="protein sequence ID" value="MCU7550552.1"/>
    <property type="molecule type" value="Genomic_DNA"/>
</dbReference>
<name>A0A9X3BI17_9BACT</name>
<dbReference type="InterPro" id="IPR002034">
    <property type="entry name" value="AIPM/Hcit_synth_CS"/>
</dbReference>
<dbReference type="Pfam" id="PF00682">
    <property type="entry name" value="HMGL-like"/>
    <property type="match status" value="1"/>
</dbReference>
<keyword evidence="7" id="KW-0464">Manganese</keyword>
<dbReference type="RefSeq" id="WP_279297992.1">
    <property type="nucleotide sequence ID" value="NZ_JAOTIF010000013.1"/>
</dbReference>
<comment type="similarity">
    <text evidence="2">Belongs to the alpha-IPM synthase/homocitrate synthase family. LeuA type 1 subfamily.</text>
</comment>